<proteinExistence type="predicted"/>
<evidence type="ECO:0000313" key="1">
    <source>
        <dbReference type="EMBL" id="PRD69191.1"/>
    </source>
</evidence>
<sequence length="179" mass="20510">MENLDAENKASQDDDGDPVARATLAASQAKTLDELRRSLTVTLTLKHKLSVQEAAEVIGRSPSWVYAARQAYLSGKQVANRNTHGGRRNQILTRREENAFMNEVCREFRTMNFTLFKGADFTREDLQIHLLVRKALEKKTGRNIPKSTVFALMERVGRRKFNGYHPRAWELYACGNFFF</sequence>
<gene>
    <name evidence="1" type="ORF">C6P61_07110</name>
</gene>
<name>A0A2S9KFG3_9BURK</name>
<reference evidence="1 2" key="1">
    <citation type="submission" date="2018-03" db="EMBL/GenBank/DDBJ databases">
        <title>Comparative genomics illustrates the genes involved in a hyperalkaliphilic mechanisms of Serpentinomonas isolated from highly-alkaline calcium-rich serpentinized springs.</title>
        <authorList>
            <person name="Suzuki S."/>
            <person name="Ishii S."/>
            <person name="Walworth N."/>
            <person name="Bird L."/>
            <person name="Kuenen J.G."/>
            <person name="Nealson K.H."/>
        </authorList>
    </citation>
    <scope>NUCLEOTIDE SEQUENCE [LARGE SCALE GENOMIC DNA]</scope>
    <source>
        <strain evidence="1 2">83</strain>
    </source>
</reference>
<comment type="caution">
    <text evidence="1">The sequence shown here is derived from an EMBL/GenBank/DDBJ whole genome shotgun (WGS) entry which is preliminary data.</text>
</comment>
<accession>A0A2S9KFG3</accession>
<organism evidence="1 2">
    <name type="scientific">Malikia spinosa</name>
    <dbReference type="NCBI Taxonomy" id="86180"/>
    <lineage>
        <taxon>Bacteria</taxon>
        <taxon>Pseudomonadati</taxon>
        <taxon>Pseudomonadota</taxon>
        <taxon>Betaproteobacteria</taxon>
        <taxon>Burkholderiales</taxon>
        <taxon>Comamonadaceae</taxon>
        <taxon>Malikia</taxon>
    </lineage>
</organism>
<keyword evidence="2" id="KW-1185">Reference proteome</keyword>
<dbReference type="RefSeq" id="WP_105729239.1">
    <property type="nucleotide sequence ID" value="NZ_PVLR01000017.1"/>
</dbReference>
<dbReference type="Proteomes" id="UP000238326">
    <property type="component" value="Unassembled WGS sequence"/>
</dbReference>
<dbReference type="Pfam" id="PF13384">
    <property type="entry name" value="HTH_23"/>
    <property type="match status" value="1"/>
</dbReference>
<dbReference type="AlphaFoldDB" id="A0A2S9KFG3"/>
<dbReference type="EMBL" id="PVLR01000017">
    <property type="protein sequence ID" value="PRD69191.1"/>
    <property type="molecule type" value="Genomic_DNA"/>
</dbReference>
<evidence type="ECO:0000313" key="2">
    <source>
        <dbReference type="Proteomes" id="UP000238326"/>
    </source>
</evidence>
<protein>
    <submittedName>
        <fullName evidence="1">Uncharacterized protein</fullName>
    </submittedName>
</protein>